<organism evidence="7 8">
    <name type="scientific">Phocoenobacter atlanticus subsp. atlanticus</name>
    <dbReference type="NCBI Taxonomy" id="3061285"/>
    <lineage>
        <taxon>Bacteria</taxon>
        <taxon>Pseudomonadati</taxon>
        <taxon>Pseudomonadota</taxon>
        <taxon>Gammaproteobacteria</taxon>
        <taxon>Pasteurellales</taxon>
        <taxon>Pasteurellaceae</taxon>
        <taxon>Phocoenobacter</taxon>
        <taxon>Phocoenobacter atlanticus</taxon>
    </lineage>
</organism>
<keyword evidence="2" id="KW-0227">DNA damage</keyword>
<comment type="caution">
    <text evidence="7">The sequence shown here is derived from an EMBL/GenBank/DDBJ whole genome shotgun (WGS) entry which is preliminary data.</text>
</comment>
<keyword evidence="5" id="KW-0234">DNA repair</keyword>
<evidence type="ECO:0000313" key="7">
    <source>
        <dbReference type="EMBL" id="MDP8148090.1"/>
    </source>
</evidence>
<evidence type="ECO:0000256" key="2">
    <source>
        <dbReference type="ARBA" id="ARBA00022763"/>
    </source>
</evidence>
<dbReference type="Proteomes" id="UP001226020">
    <property type="component" value="Unassembled WGS sequence"/>
</dbReference>
<dbReference type="RefSeq" id="WP_306351170.1">
    <property type="nucleotide sequence ID" value="NZ_JASAWV010000004.1"/>
</dbReference>
<dbReference type="InterPro" id="IPR050325">
    <property type="entry name" value="Prot/Nucl_acid_deglycase"/>
</dbReference>
<dbReference type="InterPro" id="IPR002818">
    <property type="entry name" value="DJ-1/PfpI"/>
</dbReference>
<reference evidence="7 8" key="1">
    <citation type="journal article" date="2023" name="Front. Microbiol.">
        <title>Phylogeography and host specificity of Pasteurellaceae pathogenic to sea-farmed fish in the north-east Atlantic.</title>
        <authorList>
            <person name="Gulla S."/>
            <person name="Colquhoun D.J."/>
            <person name="Olsen A.B."/>
            <person name="Spilsberg B."/>
            <person name="Lagesen K."/>
            <person name="Aakesson C.P."/>
            <person name="Strom S."/>
            <person name="Manji F."/>
            <person name="Birkbeck T.H."/>
            <person name="Nilsen H.K."/>
        </authorList>
    </citation>
    <scope>NUCLEOTIDE SEQUENCE [LARGE SCALE GENOMIC DNA]</scope>
    <source>
        <strain evidence="7 8">NVIB3131</strain>
    </source>
</reference>
<protein>
    <submittedName>
        <fullName evidence="7">Protein deglycase HchA</fullName>
        <ecNumber evidence="7">3.5.1.124</ecNumber>
    </submittedName>
</protein>
<dbReference type="GO" id="GO:0019172">
    <property type="term" value="F:glyoxalase III activity"/>
    <property type="evidence" value="ECO:0007669"/>
    <property type="project" value="TreeGrafter"/>
</dbReference>
<dbReference type="GO" id="GO:0006281">
    <property type="term" value="P:DNA repair"/>
    <property type="evidence" value="ECO:0007669"/>
    <property type="project" value="UniProtKB-KW"/>
</dbReference>
<dbReference type="EMBL" id="JASAXT010000004">
    <property type="protein sequence ID" value="MDP8148090.1"/>
    <property type="molecule type" value="Genomic_DNA"/>
</dbReference>
<dbReference type="Pfam" id="PF01965">
    <property type="entry name" value="DJ-1_PfpI"/>
    <property type="match status" value="1"/>
</dbReference>
<dbReference type="InterPro" id="IPR029062">
    <property type="entry name" value="Class_I_gatase-like"/>
</dbReference>
<accession>A0AAW8CI22</accession>
<dbReference type="GO" id="GO:0005737">
    <property type="term" value="C:cytoplasm"/>
    <property type="evidence" value="ECO:0007669"/>
    <property type="project" value="TreeGrafter"/>
</dbReference>
<keyword evidence="4" id="KW-0346">Stress response</keyword>
<dbReference type="PANTHER" id="PTHR48094">
    <property type="entry name" value="PROTEIN/NUCLEIC ACID DEGLYCASE DJ-1-RELATED"/>
    <property type="match status" value="1"/>
</dbReference>
<dbReference type="EC" id="3.5.1.124" evidence="7"/>
<name>A0AAW8CI22_9PAST</name>
<dbReference type="Gene3D" id="3.40.50.880">
    <property type="match status" value="1"/>
</dbReference>
<evidence type="ECO:0000256" key="1">
    <source>
        <dbReference type="ARBA" id="ARBA00022490"/>
    </source>
</evidence>
<dbReference type="PANTHER" id="PTHR48094:SF20">
    <property type="entry name" value="PROTEIN_NUCLEIC ACID DEGLYCASE 1"/>
    <property type="match status" value="1"/>
</dbReference>
<evidence type="ECO:0000313" key="8">
    <source>
        <dbReference type="Proteomes" id="UP001226020"/>
    </source>
</evidence>
<dbReference type="SUPFAM" id="SSF52317">
    <property type="entry name" value="Class I glutamine amidotransferase-like"/>
    <property type="match status" value="1"/>
</dbReference>
<dbReference type="InterPro" id="IPR017283">
    <property type="entry name" value="HchA"/>
</dbReference>
<keyword evidence="8" id="KW-1185">Reference proteome</keyword>
<evidence type="ECO:0000259" key="6">
    <source>
        <dbReference type="Pfam" id="PF01965"/>
    </source>
</evidence>
<keyword evidence="3 7" id="KW-0378">Hydrolase</keyword>
<dbReference type="PIRSF" id="PIRSF037798">
    <property type="entry name" value="Chaperone_HchA"/>
    <property type="match status" value="1"/>
</dbReference>
<sequence>MLKKLLGLAPQPTKDGAFIPSKLALKLATSDKTDFGGSIYQNTYQGSKKILMICTEQQNMTMANDTKFSTGNHPVEMLLPMLHLKNAGFDVDIYTPTGKSVKIEMWAMPQKDENVQKIYSEYQSQFENPRSLAEFVQNTMNDNDDYVAIFIPGGHGAMLGLPEDKNLSQLIHWSYEKDLYMMAICHAPAALLSANLDTDKDFIYKGYKMAAFPDRVDKQTPMIGYMPGHLTWKFGETLENLGVTFVNKKADKTCYIDRKLITGASPQAANDFGKLCAEELLKSINK</sequence>
<evidence type="ECO:0000256" key="5">
    <source>
        <dbReference type="ARBA" id="ARBA00023204"/>
    </source>
</evidence>
<evidence type="ECO:0000256" key="4">
    <source>
        <dbReference type="ARBA" id="ARBA00023016"/>
    </source>
</evidence>
<keyword evidence="1" id="KW-0963">Cytoplasm</keyword>
<feature type="domain" description="DJ-1/PfpI" evidence="6">
    <location>
        <begin position="75"/>
        <end position="196"/>
    </location>
</feature>
<dbReference type="AlphaFoldDB" id="A0AAW8CI22"/>
<proteinExistence type="predicted"/>
<evidence type="ECO:0000256" key="3">
    <source>
        <dbReference type="ARBA" id="ARBA00022801"/>
    </source>
</evidence>
<dbReference type="GO" id="GO:0036524">
    <property type="term" value="F:protein deglycase activity"/>
    <property type="evidence" value="ECO:0007669"/>
    <property type="project" value="UniProtKB-EC"/>
</dbReference>
<dbReference type="GO" id="GO:0019243">
    <property type="term" value="P:methylglyoxal catabolic process to D-lactate via S-lactoyl-glutathione"/>
    <property type="evidence" value="ECO:0007669"/>
    <property type="project" value="TreeGrafter"/>
</dbReference>
<dbReference type="NCBIfam" id="NF003168">
    <property type="entry name" value="PRK04155.1"/>
    <property type="match status" value="1"/>
</dbReference>
<gene>
    <name evidence="7" type="primary">hchA</name>
    <name evidence="7" type="ORF">QJU57_03215</name>
</gene>